<keyword evidence="5 6" id="KW-0472">Membrane</keyword>
<dbReference type="PANTHER" id="PTHR34584">
    <property type="entry name" value="NA(+)/H(+) ANTIPORTER SUBUNIT E1"/>
    <property type="match status" value="1"/>
</dbReference>
<evidence type="ECO:0000256" key="4">
    <source>
        <dbReference type="ARBA" id="ARBA00022989"/>
    </source>
</evidence>
<evidence type="ECO:0000256" key="3">
    <source>
        <dbReference type="ARBA" id="ARBA00022692"/>
    </source>
</evidence>
<dbReference type="InterPro" id="IPR002758">
    <property type="entry name" value="Cation_antiport_E"/>
</dbReference>
<comment type="subcellular location">
    <subcellularLocation>
        <location evidence="1">Cell membrane</location>
        <topology evidence="1">Multi-pass membrane protein</topology>
    </subcellularLocation>
</comment>
<dbReference type="NCBIfam" id="NF004922">
    <property type="entry name" value="PRK06279.1"/>
    <property type="match status" value="1"/>
</dbReference>
<protein>
    <submittedName>
        <fullName evidence="7">Monovalent cation/H+ antiporter subunit E</fullName>
    </submittedName>
</protein>
<dbReference type="EMBL" id="JACCQJ010000001">
    <property type="protein sequence ID" value="MBG0769066.1"/>
    <property type="molecule type" value="Genomic_DNA"/>
</dbReference>
<dbReference type="AlphaFoldDB" id="A0A8T3VWT6"/>
<dbReference type="GeneID" id="10983044"/>
<keyword evidence="3 6" id="KW-0812">Transmembrane</keyword>
<evidence type="ECO:0000256" key="5">
    <source>
        <dbReference type="ARBA" id="ARBA00023136"/>
    </source>
</evidence>
<feature type="transmembrane region" description="Helical" evidence="6">
    <location>
        <begin position="20"/>
        <end position="39"/>
    </location>
</feature>
<keyword evidence="2" id="KW-1003">Cell membrane</keyword>
<evidence type="ECO:0000256" key="1">
    <source>
        <dbReference type="ARBA" id="ARBA00004651"/>
    </source>
</evidence>
<proteinExistence type="predicted"/>
<evidence type="ECO:0000256" key="6">
    <source>
        <dbReference type="SAM" id="Phobius"/>
    </source>
</evidence>
<evidence type="ECO:0000313" key="8">
    <source>
        <dbReference type="Proteomes" id="UP000714405"/>
    </source>
</evidence>
<sequence length="121" mass="13556">MYSYLSLLIIKNCSTMDKGVIMKLFGFFGYSIVFLKALAEAWIDVVKRSFDGKIDPEVIEINTDINSLMGQVLLASSITLTPGTLTIDLDSENKILKVASISPRTKDEIVPFEPYIKKIFD</sequence>
<dbReference type="Pfam" id="PF01899">
    <property type="entry name" value="MNHE"/>
    <property type="match status" value="1"/>
</dbReference>
<dbReference type="Proteomes" id="UP000714405">
    <property type="component" value="Unassembled WGS sequence"/>
</dbReference>
<dbReference type="RefSeq" id="WP_081422767.1">
    <property type="nucleotide sequence ID" value="NZ_CP020120.1"/>
</dbReference>
<name>A0A8T3VWT6_METMI</name>
<dbReference type="PANTHER" id="PTHR34584:SF1">
    <property type="entry name" value="NA(+)_H(+) ANTIPORTER SUBUNIT E1"/>
    <property type="match status" value="1"/>
</dbReference>
<evidence type="ECO:0000256" key="2">
    <source>
        <dbReference type="ARBA" id="ARBA00022475"/>
    </source>
</evidence>
<dbReference type="GO" id="GO:0008324">
    <property type="term" value="F:monoatomic cation transmembrane transporter activity"/>
    <property type="evidence" value="ECO:0007669"/>
    <property type="project" value="InterPro"/>
</dbReference>
<comment type="caution">
    <text evidence="7">The sequence shown here is derived from an EMBL/GenBank/DDBJ whole genome shotgun (WGS) entry which is preliminary data.</text>
</comment>
<reference evidence="7" key="1">
    <citation type="submission" date="2020-07" db="EMBL/GenBank/DDBJ databases">
        <title>Severe corrosion of carbon steel in oil field produced water can be linked to methanogenic archaea containing a special type of NiFe hydrogenase.</title>
        <authorList>
            <person name="Lahme S."/>
            <person name="Mand J."/>
            <person name="Longwell J."/>
            <person name="Smith R."/>
            <person name="Enning D."/>
        </authorList>
    </citation>
    <scope>NUCLEOTIDE SEQUENCE</scope>
    <source>
        <strain evidence="7">MIC098Bin5</strain>
    </source>
</reference>
<accession>A0A8T3VWT6</accession>
<organism evidence="7 8">
    <name type="scientific">Methanococcus maripaludis</name>
    <name type="common">Methanococcus deltae</name>
    <dbReference type="NCBI Taxonomy" id="39152"/>
    <lineage>
        <taxon>Archaea</taxon>
        <taxon>Methanobacteriati</taxon>
        <taxon>Methanobacteriota</taxon>
        <taxon>Methanomada group</taxon>
        <taxon>Methanococci</taxon>
        <taxon>Methanococcales</taxon>
        <taxon>Methanococcaceae</taxon>
        <taxon>Methanococcus</taxon>
    </lineage>
</organism>
<gene>
    <name evidence="7" type="ORF">H0S71_04060</name>
</gene>
<evidence type="ECO:0000313" key="7">
    <source>
        <dbReference type="EMBL" id="MBG0769066.1"/>
    </source>
</evidence>
<dbReference type="GO" id="GO:0005886">
    <property type="term" value="C:plasma membrane"/>
    <property type="evidence" value="ECO:0007669"/>
    <property type="project" value="UniProtKB-SubCell"/>
</dbReference>
<keyword evidence="4 6" id="KW-1133">Transmembrane helix</keyword>